<evidence type="ECO:0000313" key="4">
    <source>
        <dbReference type="Proteomes" id="UP001169006"/>
    </source>
</evidence>
<dbReference type="Pfam" id="PF20388">
    <property type="entry name" value="DUF6683"/>
    <property type="match status" value="1"/>
</dbReference>
<protein>
    <recommendedName>
        <fullName evidence="5">Secreted protein</fullName>
    </recommendedName>
</protein>
<feature type="region of interest" description="Disordered" evidence="1">
    <location>
        <begin position="60"/>
        <end position="79"/>
    </location>
</feature>
<feature type="signal peptide" evidence="2">
    <location>
        <begin position="1"/>
        <end position="24"/>
    </location>
</feature>
<evidence type="ECO:0008006" key="5">
    <source>
        <dbReference type="Google" id="ProtNLM"/>
    </source>
</evidence>
<proteinExistence type="predicted"/>
<gene>
    <name evidence="3" type="ORF">Q2T52_04530</name>
</gene>
<dbReference type="InterPro" id="IPR046505">
    <property type="entry name" value="DUF6683"/>
</dbReference>
<name>A0ABT8SSF0_9HYPH</name>
<dbReference type="RefSeq" id="WP_302075466.1">
    <property type="nucleotide sequence ID" value="NZ_JAUKWQ010000001.1"/>
</dbReference>
<evidence type="ECO:0000256" key="1">
    <source>
        <dbReference type="SAM" id="MobiDB-lite"/>
    </source>
</evidence>
<keyword evidence="4" id="KW-1185">Reference proteome</keyword>
<reference evidence="3" key="2">
    <citation type="submission" date="2023-07" db="EMBL/GenBank/DDBJ databases">
        <authorList>
            <person name="Sun H."/>
        </authorList>
    </citation>
    <scope>NUCLEOTIDE SEQUENCE</scope>
    <source>
        <strain evidence="3">05753</strain>
    </source>
</reference>
<organism evidence="3 4">
    <name type="scientific">Rhizobium oryzicola</name>
    <dbReference type="NCBI Taxonomy" id="1232668"/>
    <lineage>
        <taxon>Bacteria</taxon>
        <taxon>Pseudomonadati</taxon>
        <taxon>Pseudomonadota</taxon>
        <taxon>Alphaproteobacteria</taxon>
        <taxon>Hyphomicrobiales</taxon>
        <taxon>Rhizobiaceae</taxon>
        <taxon>Rhizobium/Agrobacterium group</taxon>
        <taxon>Rhizobium</taxon>
    </lineage>
</organism>
<feature type="compositionally biased region" description="Polar residues" evidence="1">
    <location>
        <begin position="66"/>
        <end position="79"/>
    </location>
</feature>
<keyword evidence="2" id="KW-0732">Signal</keyword>
<dbReference type="Proteomes" id="UP001169006">
    <property type="component" value="Unassembled WGS sequence"/>
</dbReference>
<dbReference type="EMBL" id="JAUKWQ010000001">
    <property type="protein sequence ID" value="MDO1581355.1"/>
    <property type="molecule type" value="Genomic_DNA"/>
</dbReference>
<evidence type="ECO:0000313" key="3">
    <source>
        <dbReference type="EMBL" id="MDO1581355.1"/>
    </source>
</evidence>
<reference evidence="3" key="1">
    <citation type="journal article" date="2015" name="Int. J. Syst. Evol. Microbiol.">
        <title>Rhizobium oryzicola sp. nov., potential plant-growth-promoting endophytic bacteria isolated from rice roots.</title>
        <authorList>
            <person name="Zhang X.X."/>
            <person name="Gao J.S."/>
            <person name="Cao Y.H."/>
            <person name="Sheirdil R.A."/>
            <person name="Wang X.C."/>
            <person name="Zhang L."/>
        </authorList>
    </citation>
    <scope>NUCLEOTIDE SEQUENCE</scope>
    <source>
        <strain evidence="3">05753</strain>
    </source>
</reference>
<feature type="chain" id="PRO_5046391278" description="Secreted protein" evidence="2">
    <location>
        <begin position="25"/>
        <end position="253"/>
    </location>
</feature>
<evidence type="ECO:0000256" key="2">
    <source>
        <dbReference type="SAM" id="SignalP"/>
    </source>
</evidence>
<accession>A0ABT8SSF0</accession>
<sequence>MMKRNVVIAAALVMCTASVGPARAEVGDIWVWSNIIPSIAGTDVLGLHLRDLRRQDEERARGLKTPNVQPQAGEQSSAAVSLRYVPSKSRRKANLVNIVEKTRAADPAMAAELQKLFAQGDLIESIDARLRPEGLRVDDVADVLTVWWTTVWAASRGNNDTPARATIDAIRAQAAVTLHGAGSMARASDAEKQQLSEVLLLQTVVVDEAVEQAKSDPAKLREVSTSARKIARGMGMDLDAMQLTDKGFVVNRK</sequence>
<comment type="caution">
    <text evidence="3">The sequence shown here is derived from an EMBL/GenBank/DDBJ whole genome shotgun (WGS) entry which is preliminary data.</text>
</comment>